<evidence type="ECO:0000256" key="1">
    <source>
        <dbReference type="SAM" id="MobiDB-lite"/>
    </source>
</evidence>
<dbReference type="Proteomes" id="UP000222542">
    <property type="component" value="Unassembled WGS sequence"/>
</dbReference>
<dbReference type="EMBL" id="AYRZ02000006">
    <property type="protein sequence ID" value="PHT79949.1"/>
    <property type="molecule type" value="Genomic_DNA"/>
</dbReference>
<dbReference type="PANTHER" id="PTHR33022:SF26">
    <property type="entry name" value="UBIQUITIN-LIKE PROTEASE FAMILY PROFILE DOMAIN-CONTAINING PROTEIN"/>
    <property type="match status" value="1"/>
</dbReference>
<organism evidence="2 3">
    <name type="scientific">Capsicum annuum</name>
    <name type="common">Capsicum pepper</name>
    <dbReference type="NCBI Taxonomy" id="4072"/>
    <lineage>
        <taxon>Eukaryota</taxon>
        <taxon>Viridiplantae</taxon>
        <taxon>Streptophyta</taxon>
        <taxon>Embryophyta</taxon>
        <taxon>Tracheophyta</taxon>
        <taxon>Spermatophyta</taxon>
        <taxon>Magnoliopsida</taxon>
        <taxon>eudicotyledons</taxon>
        <taxon>Gunneridae</taxon>
        <taxon>Pentapetalae</taxon>
        <taxon>asterids</taxon>
        <taxon>lamiids</taxon>
        <taxon>Solanales</taxon>
        <taxon>Solanaceae</taxon>
        <taxon>Solanoideae</taxon>
        <taxon>Capsiceae</taxon>
        <taxon>Capsicum</taxon>
    </lineage>
</organism>
<keyword evidence="3" id="KW-1185">Reference proteome</keyword>
<protein>
    <recommendedName>
        <fullName evidence="4">Ubiquitin-like protease family profile domain-containing protein</fullName>
    </recommendedName>
</protein>
<proteinExistence type="predicted"/>
<comment type="caution">
    <text evidence="2">The sequence shown here is derived from an EMBL/GenBank/DDBJ whole genome shotgun (WGS) entry which is preliminary data.</text>
</comment>
<dbReference type="PANTHER" id="PTHR33022">
    <property type="entry name" value="DUF1985 DOMAIN-CONTAINING PROTEIN"/>
    <property type="match status" value="1"/>
</dbReference>
<evidence type="ECO:0000313" key="3">
    <source>
        <dbReference type="Proteomes" id="UP000222542"/>
    </source>
</evidence>
<feature type="compositionally biased region" description="Basic and acidic residues" evidence="1">
    <location>
        <begin position="89"/>
        <end position="101"/>
    </location>
</feature>
<name>A0A2G2ZD83_CAPAN</name>
<evidence type="ECO:0000313" key="2">
    <source>
        <dbReference type="EMBL" id="PHT79949.1"/>
    </source>
</evidence>
<reference evidence="2 3" key="2">
    <citation type="journal article" date="2017" name="Genome Biol.">
        <title>New reference genome sequences of hot pepper reveal the massive evolution of plant disease-resistance genes by retroduplication.</title>
        <authorList>
            <person name="Kim S."/>
            <person name="Park J."/>
            <person name="Yeom S.I."/>
            <person name="Kim Y.M."/>
            <person name="Seo E."/>
            <person name="Kim K.T."/>
            <person name="Kim M.S."/>
            <person name="Lee J.M."/>
            <person name="Cheong K."/>
            <person name="Shin H.S."/>
            <person name="Kim S.B."/>
            <person name="Han K."/>
            <person name="Lee J."/>
            <person name="Park M."/>
            <person name="Lee H.A."/>
            <person name="Lee H.Y."/>
            <person name="Lee Y."/>
            <person name="Oh S."/>
            <person name="Lee J.H."/>
            <person name="Choi E."/>
            <person name="Choi E."/>
            <person name="Lee S.E."/>
            <person name="Jeon J."/>
            <person name="Kim H."/>
            <person name="Choi G."/>
            <person name="Song H."/>
            <person name="Lee J."/>
            <person name="Lee S.C."/>
            <person name="Kwon J.K."/>
            <person name="Lee H.Y."/>
            <person name="Koo N."/>
            <person name="Hong Y."/>
            <person name="Kim R.W."/>
            <person name="Kang W.H."/>
            <person name="Huh J.H."/>
            <person name="Kang B.C."/>
            <person name="Yang T.J."/>
            <person name="Lee Y.H."/>
            <person name="Bennetzen J.L."/>
            <person name="Choi D."/>
        </authorList>
    </citation>
    <scope>NUCLEOTIDE SEQUENCE [LARGE SCALE GENOMIC DNA]</scope>
    <source>
        <strain evidence="3">cv. CM334</strain>
    </source>
</reference>
<feature type="region of interest" description="Disordered" evidence="1">
    <location>
        <begin position="89"/>
        <end position="118"/>
    </location>
</feature>
<gene>
    <name evidence="2" type="ORF">T459_18001</name>
</gene>
<evidence type="ECO:0008006" key="4">
    <source>
        <dbReference type="Google" id="ProtNLM"/>
    </source>
</evidence>
<sequence length="118" mass="13596">MACKFYEKKDIDIKNHSNYKFNDKMDLFDVSFVDDLPQKSSGSLDCGLYMVTYVGCLTFGEGVPNVDFDPHLLGTRYASILWDYDSRKEEEKAQSDDEAPMRHSRKIGITEDTEVHEI</sequence>
<dbReference type="Gramene" id="PHT79949">
    <property type="protein sequence ID" value="PHT79949"/>
    <property type="gene ID" value="T459_18001"/>
</dbReference>
<reference evidence="2 3" key="1">
    <citation type="journal article" date="2014" name="Nat. Genet.">
        <title>Genome sequence of the hot pepper provides insights into the evolution of pungency in Capsicum species.</title>
        <authorList>
            <person name="Kim S."/>
            <person name="Park M."/>
            <person name="Yeom S.I."/>
            <person name="Kim Y.M."/>
            <person name="Lee J.M."/>
            <person name="Lee H.A."/>
            <person name="Seo E."/>
            <person name="Choi J."/>
            <person name="Cheong K."/>
            <person name="Kim K.T."/>
            <person name="Jung K."/>
            <person name="Lee G.W."/>
            <person name="Oh S.K."/>
            <person name="Bae C."/>
            <person name="Kim S.B."/>
            <person name="Lee H.Y."/>
            <person name="Kim S.Y."/>
            <person name="Kim M.S."/>
            <person name="Kang B.C."/>
            <person name="Jo Y.D."/>
            <person name="Yang H.B."/>
            <person name="Jeong H.J."/>
            <person name="Kang W.H."/>
            <person name="Kwon J.K."/>
            <person name="Shin C."/>
            <person name="Lim J.Y."/>
            <person name="Park J.H."/>
            <person name="Huh J.H."/>
            <person name="Kim J.S."/>
            <person name="Kim B.D."/>
            <person name="Cohen O."/>
            <person name="Paran I."/>
            <person name="Suh M.C."/>
            <person name="Lee S.B."/>
            <person name="Kim Y.K."/>
            <person name="Shin Y."/>
            <person name="Noh S.J."/>
            <person name="Park J."/>
            <person name="Seo Y.S."/>
            <person name="Kwon S.Y."/>
            <person name="Kim H.A."/>
            <person name="Park J.M."/>
            <person name="Kim H.J."/>
            <person name="Choi S.B."/>
            <person name="Bosland P.W."/>
            <person name="Reeves G."/>
            <person name="Jo S.H."/>
            <person name="Lee B.W."/>
            <person name="Cho H.T."/>
            <person name="Choi H.S."/>
            <person name="Lee M.S."/>
            <person name="Yu Y."/>
            <person name="Do Choi Y."/>
            <person name="Park B.S."/>
            <person name="van Deynze A."/>
            <person name="Ashrafi H."/>
            <person name="Hill T."/>
            <person name="Kim W.T."/>
            <person name="Pai H.S."/>
            <person name="Ahn H.K."/>
            <person name="Yeam I."/>
            <person name="Giovannoni J.J."/>
            <person name="Rose J.K."/>
            <person name="Sorensen I."/>
            <person name="Lee S.J."/>
            <person name="Kim R.W."/>
            <person name="Choi I.Y."/>
            <person name="Choi B.S."/>
            <person name="Lim J.S."/>
            <person name="Lee Y.H."/>
            <person name="Choi D."/>
        </authorList>
    </citation>
    <scope>NUCLEOTIDE SEQUENCE [LARGE SCALE GENOMIC DNA]</scope>
    <source>
        <strain evidence="3">cv. CM334</strain>
    </source>
</reference>
<dbReference type="AlphaFoldDB" id="A0A2G2ZD83"/>
<accession>A0A2G2ZD83</accession>